<name>A0ABD3E4Q1_9LAMI</name>
<evidence type="ECO:0000313" key="2">
    <source>
        <dbReference type="Proteomes" id="UP001632038"/>
    </source>
</evidence>
<sequence length="89" mass="10460">MDEVMAESQPIYDHDKESEQLENRIVLSEPAHKHDLKGHSIAEFLYRFEESRKPLQGKEVQKTLMRMIHLRLWASALLLAVMMREPSKS</sequence>
<proteinExistence type="predicted"/>
<dbReference type="AlphaFoldDB" id="A0ABD3E4Q1"/>
<dbReference type="Proteomes" id="UP001632038">
    <property type="component" value="Unassembled WGS sequence"/>
</dbReference>
<reference evidence="2" key="1">
    <citation type="journal article" date="2024" name="IScience">
        <title>Strigolactones Initiate the Formation of Haustorium-like Structures in Castilleja.</title>
        <authorList>
            <person name="Buerger M."/>
            <person name="Peterson D."/>
            <person name="Chory J."/>
        </authorList>
    </citation>
    <scope>NUCLEOTIDE SEQUENCE [LARGE SCALE GENOMIC DNA]</scope>
</reference>
<dbReference type="EMBL" id="JAVIJP010000009">
    <property type="protein sequence ID" value="KAL3648049.1"/>
    <property type="molecule type" value="Genomic_DNA"/>
</dbReference>
<evidence type="ECO:0000313" key="1">
    <source>
        <dbReference type="EMBL" id="KAL3648049.1"/>
    </source>
</evidence>
<protein>
    <submittedName>
        <fullName evidence="1">Uncharacterized protein</fullName>
    </submittedName>
</protein>
<organism evidence="1 2">
    <name type="scientific">Castilleja foliolosa</name>
    <dbReference type="NCBI Taxonomy" id="1961234"/>
    <lineage>
        <taxon>Eukaryota</taxon>
        <taxon>Viridiplantae</taxon>
        <taxon>Streptophyta</taxon>
        <taxon>Embryophyta</taxon>
        <taxon>Tracheophyta</taxon>
        <taxon>Spermatophyta</taxon>
        <taxon>Magnoliopsida</taxon>
        <taxon>eudicotyledons</taxon>
        <taxon>Gunneridae</taxon>
        <taxon>Pentapetalae</taxon>
        <taxon>asterids</taxon>
        <taxon>lamiids</taxon>
        <taxon>Lamiales</taxon>
        <taxon>Orobanchaceae</taxon>
        <taxon>Pedicularideae</taxon>
        <taxon>Castillejinae</taxon>
        <taxon>Castilleja</taxon>
    </lineage>
</organism>
<accession>A0ABD3E4Q1</accession>
<keyword evidence="2" id="KW-1185">Reference proteome</keyword>
<gene>
    <name evidence="1" type="ORF">CASFOL_009017</name>
</gene>
<comment type="caution">
    <text evidence="1">The sequence shown here is derived from an EMBL/GenBank/DDBJ whole genome shotgun (WGS) entry which is preliminary data.</text>
</comment>